<keyword evidence="3" id="KW-0472">Membrane</keyword>
<keyword evidence="1" id="KW-0677">Repeat</keyword>
<dbReference type="EMBL" id="JAGZZP010000020">
    <property type="protein sequence ID" value="MBS6535788.1"/>
    <property type="molecule type" value="Genomic_DNA"/>
</dbReference>
<evidence type="ECO:0000259" key="4">
    <source>
        <dbReference type="Pfam" id="PF06458"/>
    </source>
</evidence>
<accession>A0A943Y0X4</accession>
<evidence type="ECO:0000313" key="6">
    <source>
        <dbReference type="EMBL" id="MBS6535788.1"/>
    </source>
</evidence>
<feature type="domain" description="MucBP" evidence="4">
    <location>
        <begin position="111"/>
        <end position="177"/>
    </location>
</feature>
<feature type="domain" description="MucBP" evidence="4">
    <location>
        <begin position="271"/>
        <end position="337"/>
    </location>
</feature>
<dbReference type="Proteomes" id="UP000748991">
    <property type="component" value="Unassembled WGS sequence"/>
</dbReference>
<dbReference type="InterPro" id="IPR041030">
    <property type="entry name" value="SHIRT"/>
</dbReference>
<evidence type="ECO:0000256" key="1">
    <source>
        <dbReference type="ARBA" id="ARBA00022737"/>
    </source>
</evidence>
<dbReference type="Pfam" id="PF18655">
    <property type="entry name" value="SHIRT"/>
    <property type="match status" value="1"/>
</dbReference>
<sequence length="477" mass="53586">HFVGTWVFEEDKTPEPEKEYKVTHEFKSGTPGKDLPDEVKALLPKNQTGKVDGNTVVPTEPNQTQVTTADGTWIFKGYDKKDATINGKDENVTGTWVFIPKEDSQPKLGSVYVKYVTEDGKVLEAEKEVLVNEKVGTPYTTDKKTFDGYEFVEIAKDSAPANGQVKDGVQHVTYVYKKTQVTPPAEEKGNVYVKYVTEDGTVLEKEKEVVVNAEVGTKYTTDKKTFEGYEFVEMAKDSAPANGKVVKGDQHVTYVYKKTKVNPDPKPNTGNVYVQYVTEDGRILSERVVKRNAPVGENYYTERKNFYGFRFIGMGRNSADTDGKVVEGNLYVTYVYEEIDKHDSTFPFGQNRHHDKGTPVVTIVENSDRVISTIETTEVKERQEELNNNKELNATDKTTDKVEKSEGLNAEDKKESTNNENDYVENYEEEFVEKNKSVNDGNKAPKTQDPGIALYAGLAVASSALLGLFEVKRRKNK</sequence>
<evidence type="ECO:0000259" key="5">
    <source>
        <dbReference type="Pfam" id="PF18655"/>
    </source>
</evidence>
<feature type="transmembrane region" description="Helical" evidence="3">
    <location>
        <begin position="452"/>
        <end position="471"/>
    </location>
</feature>
<reference evidence="6" key="1">
    <citation type="submission" date="2021-02" db="EMBL/GenBank/DDBJ databases">
        <title>Infant gut strain persistence is associated with maternal origin, phylogeny, and functional potential including surface adhesion and iron acquisition.</title>
        <authorList>
            <person name="Lou Y.C."/>
        </authorList>
    </citation>
    <scope>NUCLEOTIDE SEQUENCE</scope>
    <source>
        <strain evidence="6">L3_060_052G1_dasL3_060_052G1_concoct_1</strain>
    </source>
</reference>
<dbReference type="RefSeq" id="WP_341459500.1">
    <property type="nucleotide sequence ID" value="NZ_JAGZZP010000020.1"/>
</dbReference>
<keyword evidence="3" id="KW-1133">Transmembrane helix</keyword>
<dbReference type="InterPro" id="IPR009459">
    <property type="entry name" value="MucBP_dom"/>
</dbReference>
<proteinExistence type="predicted"/>
<name>A0A943Y0X4_9FIRM</name>
<dbReference type="Gene3D" id="3.10.20.320">
    <property type="entry name" value="Putative peptidoglycan bound protein (lpxtg motif)"/>
    <property type="match status" value="3"/>
</dbReference>
<dbReference type="AlphaFoldDB" id="A0A943Y0X4"/>
<organism evidence="6 7">
    <name type="scientific">Peptoniphilus harei</name>
    <dbReference type="NCBI Taxonomy" id="54005"/>
    <lineage>
        <taxon>Bacteria</taxon>
        <taxon>Bacillati</taxon>
        <taxon>Bacillota</taxon>
        <taxon>Tissierellia</taxon>
        <taxon>Tissierellales</taxon>
        <taxon>Peptoniphilaceae</taxon>
        <taxon>Peptoniphilus</taxon>
    </lineage>
</organism>
<feature type="non-terminal residue" evidence="6">
    <location>
        <position position="1"/>
    </location>
</feature>
<protein>
    <submittedName>
        <fullName evidence="6">MucBP domain-containing protein</fullName>
    </submittedName>
</protein>
<feature type="region of interest" description="Disordered" evidence="2">
    <location>
        <begin position="381"/>
        <end position="422"/>
    </location>
</feature>
<evidence type="ECO:0000256" key="2">
    <source>
        <dbReference type="SAM" id="MobiDB-lite"/>
    </source>
</evidence>
<gene>
    <name evidence="6" type="ORF">KH327_08145</name>
</gene>
<feature type="domain" description="MucBP" evidence="4">
    <location>
        <begin position="190"/>
        <end position="257"/>
    </location>
</feature>
<feature type="compositionally biased region" description="Basic and acidic residues" evidence="2">
    <location>
        <begin position="381"/>
        <end position="417"/>
    </location>
</feature>
<dbReference type="Pfam" id="PF06458">
    <property type="entry name" value="MucBP"/>
    <property type="match status" value="3"/>
</dbReference>
<feature type="domain" description="SHIRT" evidence="5">
    <location>
        <begin position="18"/>
        <end position="98"/>
    </location>
</feature>
<keyword evidence="3" id="KW-0812">Transmembrane</keyword>
<comment type="caution">
    <text evidence="6">The sequence shown here is derived from an EMBL/GenBank/DDBJ whole genome shotgun (WGS) entry which is preliminary data.</text>
</comment>
<evidence type="ECO:0000256" key="3">
    <source>
        <dbReference type="SAM" id="Phobius"/>
    </source>
</evidence>
<evidence type="ECO:0000313" key="7">
    <source>
        <dbReference type="Proteomes" id="UP000748991"/>
    </source>
</evidence>